<keyword evidence="3" id="KW-0808">Transferase</keyword>
<keyword evidence="3" id="KW-0418">Kinase</keyword>
<dbReference type="GO" id="GO:0015970">
    <property type="term" value="P:guanosine tetraphosphate biosynthetic process"/>
    <property type="evidence" value="ECO:0007669"/>
    <property type="project" value="UniProtKB-UniPathway"/>
</dbReference>
<evidence type="ECO:0000313" key="3">
    <source>
        <dbReference type="EMBL" id="MVO99846.1"/>
    </source>
</evidence>
<organism evidence="3 4">
    <name type="scientific">Paenibacillus lutrae</name>
    <dbReference type="NCBI Taxonomy" id="2078573"/>
    <lineage>
        <taxon>Bacteria</taxon>
        <taxon>Bacillati</taxon>
        <taxon>Bacillota</taxon>
        <taxon>Bacilli</taxon>
        <taxon>Bacillales</taxon>
        <taxon>Paenibacillaceae</taxon>
        <taxon>Paenibacillus</taxon>
    </lineage>
</organism>
<feature type="domain" description="RelA/SpoT" evidence="2">
    <location>
        <begin position="50"/>
        <end position="173"/>
    </location>
</feature>
<evidence type="ECO:0000313" key="4">
    <source>
        <dbReference type="Proteomes" id="UP000490800"/>
    </source>
</evidence>
<evidence type="ECO:0000256" key="1">
    <source>
        <dbReference type="ARBA" id="ARBA00004976"/>
    </source>
</evidence>
<protein>
    <submittedName>
        <fullName evidence="3">GTP pyrophosphokinase family protein</fullName>
    </submittedName>
</protein>
<dbReference type="Gene3D" id="1.10.287.860">
    <property type="entry name" value="Nucleotidyltransferase"/>
    <property type="match status" value="1"/>
</dbReference>
<dbReference type="SUPFAM" id="SSF81301">
    <property type="entry name" value="Nucleotidyltransferase"/>
    <property type="match status" value="1"/>
</dbReference>
<dbReference type="OrthoDB" id="9789634at2"/>
<dbReference type="AlphaFoldDB" id="A0A7X3FHR4"/>
<gene>
    <name evidence="3" type="ORF">EDM21_09925</name>
</gene>
<dbReference type="Proteomes" id="UP000490800">
    <property type="component" value="Unassembled WGS sequence"/>
</dbReference>
<proteinExistence type="predicted"/>
<reference evidence="3 4" key="1">
    <citation type="journal article" date="2019" name="Microorganisms">
        <title>Paenibacillus lutrae sp. nov., A Chitinolytic Species Isolated from A River Otter in Castril Natural Park, Granada, Spain.</title>
        <authorList>
            <person name="Rodriguez M."/>
            <person name="Reina J.C."/>
            <person name="Bejar V."/>
            <person name="Llamas I."/>
        </authorList>
    </citation>
    <scope>NUCLEOTIDE SEQUENCE [LARGE SCALE GENOMIC DNA]</scope>
    <source>
        <strain evidence="3 4">N10</strain>
    </source>
</reference>
<dbReference type="InterPro" id="IPR052366">
    <property type="entry name" value="GTP_Pyrophosphokinase"/>
</dbReference>
<keyword evidence="4" id="KW-1185">Reference proteome</keyword>
<dbReference type="Pfam" id="PF04607">
    <property type="entry name" value="RelA_SpoT"/>
    <property type="match status" value="1"/>
</dbReference>
<dbReference type="GO" id="GO:0016301">
    <property type="term" value="F:kinase activity"/>
    <property type="evidence" value="ECO:0007669"/>
    <property type="project" value="UniProtKB-KW"/>
</dbReference>
<dbReference type="PANTHER" id="PTHR47837:SF2">
    <property type="entry name" value="GTP PYROPHOSPHOKINASE YWAC"/>
    <property type="match status" value="1"/>
</dbReference>
<comment type="caution">
    <text evidence="3">The sequence shown here is derived from an EMBL/GenBank/DDBJ whole genome shotgun (WGS) entry which is preliminary data.</text>
</comment>
<dbReference type="InterPro" id="IPR043519">
    <property type="entry name" value="NT_sf"/>
</dbReference>
<dbReference type="UniPathway" id="UPA00908">
    <property type="reaction ID" value="UER00884"/>
</dbReference>
<dbReference type="SMART" id="SM00954">
    <property type="entry name" value="RelA_SpoT"/>
    <property type="match status" value="1"/>
</dbReference>
<sequence>MKLELKNMKEWARFLLTYKFALDEVSTKLQILNEEFQFIHEYNPIEHMKTRIKSAESIVSKLKRKNLDVSIENTKQYIRDIAGIRIICSFTTDMYQIYEMICGQDDVRVIQTKDYIQNPKPNGYQSLHLIIDIPVYLTNRVEHVPVEIQIRTVAMDFWASLEHKIYYKYNAGIPPQIQQELKDTADMISSLDRRMLALNEDVQNHINSMNPPLDAAARA</sequence>
<dbReference type="PANTHER" id="PTHR47837">
    <property type="entry name" value="GTP PYROPHOSPHOKINASE YJBM"/>
    <property type="match status" value="1"/>
</dbReference>
<name>A0A7X3FHR4_9BACL</name>
<dbReference type="EMBL" id="RHLK01000004">
    <property type="protein sequence ID" value="MVO99846.1"/>
    <property type="molecule type" value="Genomic_DNA"/>
</dbReference>
<evidence type="ECO:0000259" key="2">
    <source>
        <dbReference type="SMART" id="SM00954"/>
    </source>
</evidence>
<dbReference type="CDD" id="cd05399">
    <property type="entry name" value="NT_Rel-Spo_like"/>
    <property type="match status" value="1"/>
</dbReference>
<dbReference type="InterPro" id="IPR007685">
    <property type="entry name" value="RelA_SpoT"/>
</dbReference>
<dbReference type="Gene3D" id="3.30.460.10">
    <property type="entry name" value="Beta Polymerase, domain 2"/>
    <property type="match status" value="1"/>
</dbReference>
<comment type="pathway">
    <text evidence="1">Purine metabolism; ppGpp biosynthesis; ppGpp from GTP: step 1/2.</text>
</comment>
<accession>A0A7X3FHR4</accession>